<protein>
    <submittedName>
        <fullName evidence="1">Uncharacterized protein</fullName>
    </submittedName>
</protein>
<reference evidence="1" key="1">
    <citation type="journal article" date="2007" name="PLoS ONE">
        <title>The first genome sequence of an elite grapevine cultivar (Pinot noir Vitis vinifera L.): coping with a highly heterozygous genome.</title>
        <authorList>
            <person name="Velasco R."/>
            <person name="Zharkikh A."/>
            <person name="Troggio M."/>
            <person name="Cartwright D.A."/>
            <person name="Cestaro A."/>
            <person name="Pruss D."/>
            <person name="Pindo M."/>
            <person name="FitzGerald L.M."/>
            <person name="Vezzulli S."/>
            <person name="Reid J."/>
            <person name="Malacarne G."/>
            <person name="Iliev D."/>
            <person name="Coppola G."/>
            <person name="Wardell B."/>
            <person name="Micheletti D."/>
            <person name="Macalma T."/>
            <person name="Facci M."/>
            <person name="Mitchell J.T."/>
            <person name="Perazzolli M."/>
            <person name="Eldredge G."/>
            <person name="Gatto P."/>
            <person name="Oyzerski R."/>
            <person name="Moretto M."/>
            <person name="Gutin N."/>
            <person name="Stefanini M."/>
            <person name="Chen Y."/>
            <person name="Segala C."/>
            <person name="Davenport C."/>
            <person name="Dematte L."/>
            <person name="Mraz A."/>
            <person name="Battilana J."/>
            <person name="Stormo K."/>
            <person name="Costa F."/>
            <person name="Tao Q."/>
            <person name="Si-Ammour A."/>
            <person name="Harkins T."/>
            <person name="Lackey A."/>
            <person name="Perbost C."/>
            <person name="Taillon B."/>
            <person name="Stella A."/>
            <person name="Solovyev V."/>
            <person name="Fawcett J.A."/>
            <person name="Sterck L."/>
            <person name="Vandepoele K."/>
            <person name="Grando S.M."/>
            <person name="Toppo S."/>
            <person name="Moser C."/>
            <person name="Lanchbury J."/>
            <person name="Bogden R."/>
            <person name="Skolnick M."/>
            <person name="Sgaramella V."/>
            <person name="Bhatnagar S.K."/>
            <person name="Fontana P."/>
            <person name="Gutin A."/>
            <person name="Van de Peer Y."/>
            <person name="Salamini F."/>
            <person name="Viola R."/>
        </authorList>
    </citation>
    <scope>NUCLEOTIDE SEQUENCE</scope>
</reference>
<accession>A5BXQ5</accession>
<dbReference type="EMBL" id="AM474971">
    <property type="protein sequence ID" value="CAN61911.1"/>
    <property type="molecule type" value="Genomic_DNA"/>
</dbReference>
<proteinExistence type="predicted"/>
<name>A5BXQ5_VITVI</name>
<sequence length="141" mass="15881">MAMLAETVGNGRGLLKRRRQMRGRFRSEGKFGIDFAAHFIAAKRAYDSANWRSCAKGGFRSCETPFEMVPRLRNGGSQGVEKIAANSQLRNGGTRLRNGTCVPRRVFEAMKIFAASARRLRNGFAVEINFRSEKRDFRSDS</sequence>
<organism evidence="1">
    <name type="scientific">Vitis vinifera</name>
    <name type="common">Grape</name>
    <dbReference type="NCBI Taxonomy" id="29760"/>
    <lineage>
        <taxon>Eukaryota</taxon>
        <taxon>Viridiplantae</taxon>
        <taxon>Streptophyta</taxon>
        <taxon>Embryophyta</taxon>
        <taxon>Tracheophyta</taxon>
        <taxon>Spermatophyta</taxon>
        <taxon>Magnoliopsida</taxon>
        <taxon>eudicotyledons</taxon>
        <taxon>Gunneridae</taxon>
        <taxon>Pentapetalae</taxon>
        <taxon>rosids</taxon>
        <taxon>Vitales</taxon>
        <taxon>Vitaceae</taxon>
        <taxon>Viteae</taxon>
        <taxon>Vitis</taxon>
    </lineage>
</organism>
<gene>
    <name evidence="1" type="ORF">VITISV_034396</name>
</gene>
<evidence type="ECO:0000313" key="1">
    <source>
        <dbReference type="EMBL" id="CAN61911.1"/>
    </source>
</evidence>
<dbReference type="AlphaFoldDB" id="A5BXQ5"/>